<gene>
    <name evidence="1" type="ORF">R1flu_015057</name>
</gene>
<dbReference type="Proteomes" id="UP001605036">
    <property type="component" value="Unassembled WGS sequence"/>
</dbReference>
<evidence type="ECO:0000313" key="1">
    <source>
        <dbReference type="EMBL" id="KAL2630371.1"/>
    </source>
</evidence>
<protein>
    <submittedName>
        <fullName evidence="1">Uncharacterized protein</fullName>
    </submittedName>
</protein>
<accession>A0ABD1YHV3</accession>
<comment type="caution">
    <text evidence="1">The sequence shown here is derived from an EMBL/GenBank/DDBJ whole genome shotgun (WGS) entry which is preliminary data.</text>
</comment>
<proteinExistence type="predicted"/>
<evidence type="ECO:0000313" key="2">
    <source>
        <dbReference type="Proteomes" id="UP001605036"/>
    </source>
</evidence>
<dbReference type="EMBL" id="JBHFFA010000004">
    <property type="protein sequence ID" value="KAL2630371.1"/>
    <property type="molecule type" value="Genomic_DNA"/>
</dbReference>
<name>A0ABD1YHV3_9MARC</name>
<dbReference type="AlphaFoldDB" id="A0ABD1YHV3"/>
<keyword evidence="2" id="KW-1185">Reference proteome</keyword>
<sequence>MHDFCGESDAKYSRALIRVEVWQIRYKNGPHPRVSKDPELADLLDYDMPEDKQEEDDVDKDINASASKEYRMFQPEAHGGRSTLPAVQNISDRVFGVDRSVHPPPPPLGLVYTSGGLDRITTIPQLQVYPPLPRLQSTSSGLDTILTIPQLQVFNFN</sequence>
<organism evidence="1 2">
    <name type="scientific">Riccia fluitans</name>
    <dbReference type="NCBI Taxonomy" id="41844"/>
    <lineage>
        <taxon>Eukaryota</taxon>
        <taxon>Viridiplantae</taxon>
        <taxon>Streptophyta</taxon>
        <taxon>Embryophyta</taxon>
        <taxon>Marchantiophyta</taxon>
        <taxon>Marchantiopsida</taxon>
        <taxon>Marchantiidae</taxon>
        <taxon>Marchantiales</taxon>
        <taxon>Ricciaceae</taxon>
        <taxon>Riccia</taxon>
    </lineage>
</organism>
<reference evidence="1 2" key="1">
    <citation type="submission" date="2024-09" db="EMBL/GenBank/DDBJ databases">
        <title>Chromosome-scale assembly of Riccia fluitans.</title>
        <authorList>
            <person name="Paukszto L."/>
            <person name="Sawicki J."/>
            <person name="Karawczyk K."/>
            <person name="Piernik-Szablinska J."/>
            <person name="Szczecinska M."/>
            <person name="Mazdziarz M."/>
        </authorList>
    </citation>
    <scope>NUCLEOTIDE SEQUENCE [LARGE SCALE GENOMIC DNA]</scope>
    <source>
        <strain evidence="1">Rf_01</strain>
        <tissue evidence="1">Aerial parts of the thallus</tissue>
    </source>
</reference>